<keyword evidence="5" id="KW-0479">Metal-binding</keyword>
<evidence type="ECO:0000256" key="9">
    <source>
        <dbReference type="ARBA" id="ARBA00030592"/>
    </source>
</evidence>
<evidence type="ECO:0000256" key="7">
    <source>
        <dbReference type="ARBA" id="ARBA00022840"/>
    </source>
</evidence>
<evidence type="ECO:0000313" key="15">
    <source>
        <dbReference type="Proteomes" id="UP000266287"/>
    </source>
</evidence>
<dbReference type="InterPro" id="IPR004101">
    <property type="entry name" value="Mur_ligase_C"/>
</dbReference>
<evidence type="ECO:0000256" key="2">
    <source>
        <dbReference type="ARBA" id="ARBA00008276"/>
    </source>
</evidence>
<dbReference type="InterPro" id="IPR036615">
    <property type="entry name" value="Mur_ligase_C_dom_sf"/>
</dbReference>
<evidence type="ECO:0000256" key="6">
    <source>
        <dbReference type="ARBA" id="ARBA00022741"/>
    </source>
</evidence>
<dbReference type="PANTHER" id="PTHR11136">
    <property type="entry name" value="FOLYLPOLYGLUTAMATE SYNTHASE-RELATED"/>
    <property type="match status" value="1"/>
</dbReference>
<dbReference type="PANTHER" id="PTHR11136:SF0">
    <property type="entry name" value="DIHYDROFOLATE SYNTHETASE-RELATED"/>
    <property type="match status" value="1"/>
</dbReference>
<dbReference type="NCBIfam" id="TIGR01499">
    <property type="entry name" value="folC"/>
    <property type="match status" value="1"/>
</dbReference>
<comment type="similarity">
    <text evidence="2 11">Belongs to the folylpolyglutamate synthase family.</text>
</comment>
<gene>
    <name evidence="14" type="ORF">B9J77_01315</name>
</gene>
<evidence type="ECO:0000256" key="5">
    <source>
        <dbReference type="ARBA" id="ARBA00022723"/>
    </source>
</evidence>
<dbReference type="GO" id="GO:0005524">
    <property type="term" value="F:ATP binding"/>
    <property type="evidence" value="ECO:0007669"/>
    <property type="project" value="UniProtKB-KW"/>
</dbReference>
<dbReference type="GO" id="GO:0046872">
    <property type="term" value="F:metal ion binding"/>
    <property type="evidence" value="ECO:0007669"/>
    <property type="project" value="UniProtKB-KW"/>
</dbReference>
<dbReference type="PIRSF" id="PIRSF001563">
    <property type="entry name" value="Folylpolyglu_synth"/>
    <property type="match status" value="1"/>
</dbReference>
<dbReference type="InterPro" id="IPR013221">
    <property type="entry name" value="Mur_ligase_cen"/>
</dbReference>
<dbReference type="EC" id="6.3.2.17" evidence="3"/>
<name>A0A399FW82_UNCN2</name>
<evidence type="ECO:0000256" key="1">
    <source>
        <dbReference type="ARBA" id="ARBA00001946"/>
    </source>
</evidence>
<dbReference type="EMBL" id="NDHY01000002">
    <property type="protein sequence ID" value="RII00688.1"/>
    <property type="molecule type" value="Genomic_DNA"/>
</dbReference>
<feature type="domain" description="Mur ligase C-terminal" evidence="12">
    <location>
        <begin position="294"/>
        <end position="412"/>
    </location>
</feature>
<accession>A0A399FW82</accession>
<organism evidence="14 15">
    <name type="scientific">candidate division NPL-UPA2 bacterium Unc8</name>
    <dbReference type="NCBI Taxonomy" id="1980939"/>
    <lineage>
        <taxon>Bacteria</taxon>
    </lineage>
</organism>
<dbReference type="FunFam" id="3.40.1190.10:FF:000011">
    <property type="entry name" value="Folylpolyglutamate synthase/dihydrofolate synthase"/>
    <property type="match status" value="1"/>
</dbReference>
<keyword evidence="6 11" id="KW-0547">Nucleotide-binding</keyword>
<dbReference type="InterPro" id="IPR018109">
    <property type="entry name" value="Folylpolyglutamate_synth_CS"/>
</dbReference>
<sequence>MKYEEAIVYLYSLGGRNQKFRLTSIRTALGLFGNPHLKLRSIHVSGTNGKGSTASFISSILRSAGYKVGTYTSPHLTKLRERIAINGVLISRRQLAKLVAEVRGALHLLSKAERLTFFETVTIIAFLFFARQKVDFLVCEVGIEGKFDATVVLRSIISVVTNVELDHTNELGKTVAKIAREQIGIIRKDSILVTASRQKALSILKEICRKKGATLLAVGENLKYTRLKYNLGGETFTVKGTYRKYSRLQTTLIGMHQVVNATTAIGAVEALRNYGIPISPASIREGLKRAKWEGRFEIIRKKPLIVLDGAHNPSAANALRKTLADLGLSNFIMVIGILNDKDAPGIIAKLAPLATEVVVTQPQTKRAIKPHELANEAKKHISNVTIRENTRDAISYALTKSSSQAPVCITGSLYLVGEAKQYFNSQLQY</sequence>
<evidence type="ECO:0000256" key="11">
    <source>
        <dbReference type="PIRNR" id="PIRNR001563"/>
    </source>
</evidence>
<dbReference type="Pfam" id="PF02875">
    <property type="entry name" value="Mur_ligase_C"/>
    <property type="match status" value="1"/>
</dbReference>
<comment type="caution">
    <text evidence="14">The sequence shown here is derived from an EMBL/GenBank/DDBJ whole genome shotgun (WGS) entry which is preliminary data.</text>
</comment>
<evidence type="ECO:0000313" key="14">
    <source>
        <dbReference type="EMBL" id="RII00688.1"/>
    </source>
</evidence>
<proteinExistence type="inferred from homology"/>
<keyword evidence="8" id="KW-0460">Magnesium</keyword>
<dbReference type="PROSITE" id="PS01011">
    <property type="entry name" value="FOLYLPOLYGLU_SYNT_1"/>
    <property type="match status" value="1"/>
</dbReference>
<dbReference type="SUPFAM" id="SSF53623">
    <property type="entry name" value="MurD-like peptide ligases, catalytic domain"/>
    <property type="match status" value="1"/>
</dbReference>
<comment type="catalytic activity">
    <reaction evidence="10">
        <text>(6S)-5,6,7,8-tetrahydrofolyl-(gamma-L-Glu)(n) + L-glutamate + ATP = (6S)-5,6,7,8-tetrahydrofolyl-(gamma-L-Glu)(n+1) + ADP + phosphate + H(+)</text>
        <dbReference type="Rhea" id="RHEA:10580"/>
        <dbReference type="Rhea" id="RHEA-COMP:14738"/>
        <dbReference type="Rhea" id="RHEA-COMP:14740"/>
        <dbReference type="ChEBI" id="CHEBI:15378"/>
        <dbReference type="ChEBI" id="CHEBI:29985"/>
        <dbReference type="ChEBI" id="CHEBI:30616"/>
        <dbReference type="ChEBI" id="CHEBI:43474"/>
        <dbReference type="ChEBI" id="CHEBI:141005"/>
        <dbReference type="ChEBI" id="CHEBI:456216"/>
        <dbReference type="EC" id="6.3.2.17"/>
    </reaction>
</comment>
<keyword evidence="7 11" id="KW-0067">ATP-binding</keyword>
<comment type="cofactor">
    <cofactor evidence="1">
        <name>Mg(2+)</name>
        <dbReference type="ChEBI" id="CHEBI:18420"/>
    </cofactor>
</comment>
<dbReference type="Gene3D" id="3.90.190.20">
    <property type="entry name" value="Mur ligase, C-terminal domain"/>
    <property type="match status" value="1"/>
</dbReference>
<evidence type="ECO:0000256" key="10">
    <source>
        <dbReference type="ARBA" id="ARBA00047493"/>
    </source>
</evidence>
<dbReference type="InterPro" id="IPR036565">
    <property type="entry name" value="Mur-like_cat_sf"/>
</dbReference>
<dbReference type="InterPro" id="IPR001645">
    <property type="entry name" value="Folylpolyglutamate_synth"/>
</dbReference>
<dbReference type="GO" id="GO:0005737">
    <property type="term" value="C:cytoplasm"/>
    <property type="evidence" value="ECO:0007669"/>
    <property type="project" value="TreeGrafter"/>
</dbReference>
<keyword evidence="4 11" id="KW-0436">Ligase</keyword>
<evidence type="ECO:0000259" key="12">
    <source>
        <dbReference type="Pfam" id="PF02875"/>
    </source>
</evidence>
<dbReference type="Proteomes" id="UP000266287">
    <property type="component" value="Unassembled WGS sequence"/>
</dbReference>
<evidence type="ECO:0000256" key="8">
    <source>
        <dbReference type="ARBA" id="ARBA00022842"/>
    </source>
</evidence>
<dbReference type="AlphaFoldDB" id="A0A399FW82"/>
<dbReference type="GO" id="GO:0008841">
    <property type="term" value="F:dihydrofolate synthase activity"/>
    <property type="evidence" value="ECO:0007669"/>
    <property type="project" value="TreeGrafter"/>
</dbReference>
<dbReference type="Gene3D" id="3.40.1190.10">
    <property type="entry name" value="Mur-like, catalytic domain"/>
    <property type="match status" value="1"/>
</dbReference>
<evidence type="ECO:0000256" key="3">
    <source>
        <dbReference type="ARBA" id="ARBA00013025"/>
    </source>
</evidence>
<dbReference type="SUPFAM" id="SSF53244">
    <property type="entry name" value="MurD-like peptide ligases, peptide-binding domain"/>
    <property type="match status" value="1"/>
</dbReference>
<dbReference type="Pfam" id="PF08245">
    <property type="entry name" value="Mur_ligase_M"/>
    <property type="match status" value="1"/>
</dbReference>
<dbReference type="GO" id="GO:0004326">
    <property type="term" value="F:tetrahydrofolylpolyglutamate synthase activity"/>
    <property type="evidence" value="ECO:0007669"/>
    <property type="project" value="UniProtKB-EC"/>
</dbReference>
<evidence type="ECO:0000256" key="4">
    <source>
        <dbReference type="ARBA" id="ARBA00022598"/>
    </source>
</evidence>
<feature type="domain" description="Mur ligase central" evidence="13">
    <location>
        <begin position="44"/>
        <end position="268"/>
    </location>
</feature>
<protein>
    <recommendedName>
        <fullName evidence="3">tetrahydrofolate synthase</fullName>
        <ecNumber evidence="3">6.3.2.17</ecNumber>
    </recommendedName>
    <alternativeName>
        <fullName evidence="9">Tetrahydrofolylpolyglutamate synthase</fullName>
    </alternativeName>
</protein>
<reference evidence="14 15" key="1">
    <citation type="submission" date="2018-08" db="EMBL/GenBank/DDBJ databases">
        <title>Draft genome of candidate division NPL-UPA2 bacterium Unc8 that adapted to ultra-basic serpentinizing groundwater.</title>
        <authorList>
            <person name="Ishii S."/>
            <person name="Suzuki S."/>
            <person name="Nealson K.H."/>
        </authorList>
    </citation>
    <scope>NUCLEOTIDE SEQUENCE [LARGE SCALE GENOMIC DNA]</scope>
    <source>
        <strain evidence="14">Unc8</strain>
    </source>
</reference>
<evidence type="ECO:0000259" key="13">
    <source>
        <dbReference type="Pfam" id="PF08245"/>
    </source>
</evidence>